<dbReference type="InterPro" id="IPR024983">
    <property type="entry name" value="CHAT_dom"/>
</dbReference>
<gene>
    <name evidence="6" type="ORF">C1SCF055_LOCUS6026</name>
</gene>
<evidence type="ECO:0000313" key="9">
    <source>
        <dbReference type="Proteomes" id="UP001152797"/>
    </source>
</evidence>
<reference evidence="6" key="1">
    <citation type="submission" date="2022-10" db="EMBL/GenBank/DDBJ databases">
        <authorList>
            <person name="Chen Y."/>
            <person name="Dougan E. K."/>
            <person name="Chan C."/>
            <person name="Rhodes N."/>
            <person name="Thang M."/>
        </authorList>
    </citation>
    <scope>NUCLEOTIDE SEQUENCE</scope>
</reference>
<dbReference type="Pfam" id="PF12770">
    <property type="entry name" value="CHAT"/>
    <property type="match status" value="1"/>
</dbReference>
<evidence type="ECO:0000313" key="7">
    <source>
        <dbReference type="EMBL" id="CAL1131304.1"/>
    </source>
</evidence>
<dbReference type="Pfam" id="PF24883">
    <property type="entry name" value="NPHP3_N"/>
    <property type="match status" value="1"/>
</dbReference>
<comment type="caution">
    <text evidence="6">The sequence shown here is derived from an EMBL/GenBank/DDBJ whole genome shotgun (WGS) entry which is preliminary data.</text>
</comment>
<evidence type="ECO:0000313" key="6">
    <source>
        <dbReference type="EMBL" id="CAI3977929.1"/>
    </source>
</evidence>
<evidence type="ECO:0000259" key="5">
    <source>
        <dbReference type="Pfam" id="PF24883"/>
    </source>
</evidence>
<dbReference type="InterPro" id="IPR027417">
    <property type="entry name" value="P-loop_NTPase"/>
</dbReference>
<protein>
    <submittedName>
        <fullName evidence="8">Phosphatidylinositol 4-phosphate 5-kinase-like protein 1</fullName>
    </submittedName>
</protein>
<evidence type="ECO:0000256" key="2">
    <source>
        <dbReference type="SAM" id="MobiDB-lite"/>
    </source>
</evidence>
<feature type="region of interest" description="Disordered" evidence="2">
    <location>
        <begin position="145"/>
        <end position="282"/>
    </location>
</feature>
<evidence type="ECO:0000313" key="8">
    <source>
        <dbReference type="EMBL" id="CAL4765241.1"/>
    </source>
</evidence>
<name>A0A9P1FI43_9DINO</name>
<dbReference type="EMBL" id="CAMXCT030000376">
    <property type="protein sequence ID" value="CAL4765241.1"/>
    <property type="molecule type" value="Genomic_DNA"/>
</dbReference>
<organism evidence="6">
    <name type="scientific">Cladocopium goreaui</name>
    <dbReference type="NCBI Taxonomy" id="2562237"/>
    <lineage>
        <taxon>Eukaryota</taxon>
        <taxon>Sar</taxon>
        <taxon>Alveolata</taxon>
        <taxon>Dinophyceae</taxon>
        <taxon>Suessiales</taxon>
        <taxon>Symbiodiniaceae</taxon>
        <taxon>Cladocopium</taxon>
    </lineage>
</organism>
<dbReference type="OrthoDB" id="10252328at2759"/>
<evidence type="ECO:0000259" key="3">
    <source>
        <dbReference type="Pfam" id="PF12770"/>
    </source>
</evidence>
<proteinExistence type="predicted"/>
<dbReference type="SUPFAM" id="SSF52540">
    <property type="entry name" value="P-loop containing nucleoside triphosphate hydrolases"/>
    <property type="match status" value="2"/>
</dbReference>
<evidence type="ECO:0000256" key="1">
    <source>
        <dbReference type="ARBA" id="ARBA00022737"/>
    </source>
</evidence>
<dbReference type="Pfam" id="PF16095">
    <property type="entry name" value="COR-A"/>
    <property type="match status" value="1"/>
</dbReference>
<sequence>MLINSTPLAPVPETDAGSNLLQAGDRRQRAQLALPPVLEGDVPSSMSPVASSPSAASLSAEVAGLRLLDATAMPSDSESASESTVTNVSCADSAVTMSAMSAMSAQSVRRKTEPNVQMMLTEGRTKKSPRSAMLNKLNTNLLRKSSRVSLGEGRTSDSTTAEELRFGARQQKVMLRRAASEPPRSGADGSAERAGSGSPPPSHTFRKQLSTSFEHATPPRQKRRTGPGVANAGNEKTGKFKMSPPPRAANSREPSMVASASVPRLPSQRLSSSNHLEKFRSQRSSARHLQLALGEDAKDAFRRALLQGTHQCRCAKLGFVGPARAGKTSTLRALSGLPLRVEEESTPGLACWALSQELLSAAPGRRWQLQDQAAASTARWDRGVAKYVADMVRPKAGQGATGSTQQPCTETLDPSVMKRMPVDLIARRLGETVNGAPAQEEKTVVLEAYDFGGQDVYYAMHHLFLSDYGIYLACIDLSSLRPSVSPADATGPTGPGPPGADDLEKDVDKSTQTWDALEWWLASIVVHAPNSPVAIVGTHEDCLPEASRPSIHAEVHQRITAFCKKLPELNEQLHINETGQLCFFPMDNSGVDSGRSAKLLQRAVEAMVAKLLQGTLGKPIPLRWSHFWAVLQRASGTSNLGPLTKVEELWRRSARYGFESMQELQNFLRHFHGLGALLHFPEVEELRDLVCLKPAWVGDAAAAVLTAKDKVFQGCVRHVAELKERGMLHTQLLTAVWRARPFARYHQQLVGLLQALDLLLAWGHDKQSQLQTPRGRQPATDVQKIYLVPSQLPVRPPREREVDEVASQDAVVLYFDFHGLLRRLLPTLIPRLLCSLSRVESGVQILSIYANYALFASSTQGQAQGDSLRSSGSRRTVSMLLVSVQPCGEFLRCCLRPRRGGDARLSWKHVAWLLHNFREAVSAWMPRISFRAGLRCPTCTAGHAHVLDLHTVLRDEDLAVCSRSGDLLDDLPTWLLDWRQHLQRAQPGSPRTSVMKLEDDEPKKPLEGRSLQLDYLYASPLDLASLDVRAEIDALAAIPGVKLTVRTATTETLAEVWRTERCPGPRVLVLAAHCAVSALAQPSLLLEDAVGHAHVLGIHDLDDLLALNGPEVAAGGNHGSGAALFDVVLVDACHSEPLAHRFVQSGASCAVGCAGEVFDAAAREFLRVFLRSLAAAVAQGGLASSVAKGAFQAAQRAVRLSPQPGLRSEADHFCFVPSSVSSSTDRLAPLMPLMRTSESLFGHLPPPVEDFVGRGATIAAVASAFRQRRVIWLHGKAGIGKSALLSEFIRFYAMPGDRLFSHCCRFGDNGSPSEAEAAAGGRATQCGVQLLRVSGLGPAAVLERLKAAVLEMPRAGPATLLALDGVEESLAARDSQAAELWSFLGEALADSPMRLLLTSREPRYDAPLPGKAVAIEVPLLSPEDACLLLARRAHRPLFQRDLDGACRPGGDPLALSTRRRELLLRLAQHPLAAKMGDSPADVIAAAQQITPQLSTLFAHPLLQEGSNSA</sequence>
<keyword evidence="1" id="KW-0677">Repeat</keyword>
<feature type="domain" description="COR" evidence="4">
    <location>
        <begin position="638"/>
        <end position="768"/>
    </location>
</feature>
<evidence type="ECO:0000259" key="4">
    <source>
        <dbReference type="Pfam" id="PF16095"/>
    </source>
</evidence>
<feature type="domain" description="Nephrocystin 3-like N-terminal" evidence="5">
    <location>
        <begin position="1267"/>
        <end position="1400"/>
    </location>
</feature>
<dbReference type="Gene3D" id="3.30.70.1390">
    <property type="entry name" value="ROC domain from the Parkinson's disease-associated leucine-rich repeat kinase 2"/>
    <property type="match status" value="1"/>
</dbReference>
<dbReference type="InterPro" id="IPR056884">
    <property type="entry name" value="NPHP3-like_N"/>
</dbReference>
<dbReference type="Gene3D" id="3.40.50.300">
    <property type="entry name" value="P-loop containing nucleotide triphosphate hydrolases"/>
    <property type="match status" value="2"/>
</dbReference>
<dbReference type="EMBL" id="CAMXCT020000376">
    <property type="protein sequence ID" value="CAL1131304.1"/>
    <property type="molecule type" value="Genomic_DNA"/>
</dbReference>
<accession>A0A9P1FI43</accession>
<reference evidence="7" key="2">
    <citation type="submission" date="2024-04" db="EMBL/GenBank/DDBJ databases">
        <authorList>
            <person name="Chen Y."/>
            <person name="Shah S."/>
            <person name="Dougan E. K."/>
            <person name="Thang M."/>
            <person name="Chan C."/>
        </authorList>
    </citation>
    <scope>NUCLEOTIDE SEQUENCE [LARGE SCALE GENOMIC DNA]</scope>
</reference>
<dbReference type="InterPro" id="IPR032171">
    <property type="entry name" value="COR-A"/>
</dbReference>
<dbReference type="EMBL" id="CAMXCT010000376">
    <property type="protein sequence ID" value="CAI3977929.1"/>
    <property type="molecule type" value="Genomic_DNA"/>
</dbReference>
<feature type="region of interest" description="Disordered" evidence="2">
    <location>
        <begin position="484"/>
        <end position="508"/>
    </location>
</feature>
<dbReference type="Proteomes" id="UP001152797">
    <property type="component" value="Unassembled WGS sequence"/>
</dbReference>
<feature type="domain" description="CHAT" evidence="3">
    <location>
        <begin position="1011"/>
        <end position="1198"/>
    </location>
</feature>
<keyword evidence="9" id="KW-1185">Reference proteome</keyword>